<dbReference type="AlphaFoldDB" id="A0A9W8A0R4"/>
<reference evidence="3" key="1">
    <citation type="submission" date="2022-07" db="EMBL/GenBank/DDBJ databases">
        <title>Phylogenomic reconstructions and comparative analyses of Kickxellomycotina fungi.</title>
        <authorList>
            <person name="Reynolds N.K."/>
            <person name="Stajich J.E."/>
            <person name="Barry K."/>
            <person name="Grigoriev I.V."/>
            <person name="Crous P."/>
            <person name="Smith M.E."/>
        </authorList>
    </citation>
    <scope>NUCLEOTIDE SEQUENCE</scope>
    <source>
        <strain evidence="3">NBRC 100468</strain>
    </source>
</reference>
<proteinExistence type="predicted"/>
<dbReference type="PROSITE" id="PS50003">
    <property type="entry name" value="PH_DOMAIN"/>
    <property type="match status" value="2"/>
</dbReference>
<feature type="domain" description="PH" evidence="2">
    <location>
        <begin position="85"/>
        <end position="180"/>
    </location>
</feature>
<feature type="region of interest" description="Disordered" evidence="1">
    <location>
        <begin position="1"/>
        <end position="66"/>
    </location>
</feature>
<feature type="compositionally biased region" description="Acidic residues" evidence="1">
    <location>
        <begin position="27"/>
        <end position="39"/>
    </location>
</feature>
<evidence type="ECO:0000259" key="2">
    <source>
        <dbReference type="PROSITE" id="PS50003"/>
    </source>
</evidence>
<dbReference type="OrthoDB" id="2157866at2759"/>
<dbReference type="PANTHER" id="PTHR14336">
    <property type="entry name" value="TANDEM PH DOMAIN CONTAINING PROTEIN"/>
    <property type="match status" value="1"/>
</dbReference>
<organism evidence="3 4">
    <name type="scientific">Mycoemilia scoparia</name>
    <dbReference type="NCBI Taxonomy" id="417184"/>
    <lineage>
        <taxon>Eukaryota</taxon>
        <taxon>Fungi</taxon>
        <taxon>Fungi incertae sedis</taxon>
        <taxon>Zoopagomycota</taxon>
        <taxon>Kickxellomycotina</taxon>
        <taxon>Kickxellomycetes</taxon>
        <taxon>Kickxellales</taxon>
        <taxon>Kickxellaceae</taxon>
        <taxon>Mycoemilia</taxon>
    </lineage>
</organism>
<dbReference type="InterPro" id="IPR051707">
    <property type="entry name" value="PI-Interact_SigTrans_Reg"/>
</dbReference>
<evidence type="ECO:0000256" key="1">
    <source>
        <dbReference type="SAM" id="MobiDB-lite"/>
    </source>
</evidence>
<dbReference type="Proteomes" id="UP001150538">
    <property type="component" value="Unassembled WGS sequence"/>
</dbReference>
<keyword evidence="4" id="KW-1185">Reference proteome</keyword>
<gene>
    <name evidence="3" type="ORF">H4219_003198</name>
</gene>
<dbReference type="Pfam" id="PF00169">
    <property type="entry name" value="PH"/>
    <property type="match status" value="2"/>
</dbReference>
<protein>
    <recommendedName>
        <fullName evidence="2">PH domain-containing protein</fullName>
    </recommendedName>
</protein>
<dbReference type="EMBL" id="JANBPU010000071">
    <property type="protein sequence ID" value="KAJ1917455.1"/>
    <property type="molecule type" value="Genomic_DNA"/>
</dbReference>
<evidence type="ECO:0000313" key="3">
    <source>
        <dbReference type="EMBL" id="KAJ1917455.1"/>
    </source>
</evidence>
<comment type="caution">
    <text evidence="3">The sequence shown here is derived from an EMBL/GenBank/DDBJ whole genome shotgun (WGS) entry which is preliminary data.</text>
</comment>
<name>A0A9W8A0R4_9FUNG</name>
<dbReference type="Gene3D" id="2.30.29.30">
    <property type="entry name" value="Pleckstrin-homology domain (PH domain)/Phosphotyrosine-binding domain (PTB)"/>
    <property type="match status" value="2"/>
</dbReference>
<dbReference type="InterPro" id="IPR001849">
    <property type="entry name" value="PH_domain"/>
</dbReference>
<accession>A0A9W8A0R4</accession>
<dbReference type="SUPFAM" id="SSF50729">
    <property type="entry name" value="PH domain-like"/>
    <property type="match status" value="2"/>
</dbReference>
<feature type="region of interest" description="Disordered" evidence="1">
    <location>
        <begin position="332"/>
        <end position="352"/>
    </location>
</feature>
<evidence type="ECO:0000313" key="4">
    <source>
        <dbReference type="Proteomes" id="UP001150538"/>
    </source>
</evidence>
<feature type="compositionally biased region" description="Low complexity" evidence="1">
    <location>
        <begin position="332"/>
        <end position="341"/>
    </location>
</feature>
<sequence length="561" mass="63443">MSPPLMSPKAKKKIVFGTNISGHRDKDDDDEEEEEEEDVSTPQTTPMPLRDTKSPATASVPPRYIDDPYERQRRDEVERGIQRERMLKEGYLIKCGKKNRMWNQRWCVLRPQALCIYKQRKEYPLKAIIHLENIKAVGHDKDQKRPYVFGILTDLKVFFFDAQDEETMEAWIGEIKQARDTLLGNVYEESFEDVRDGSTSPVSIPLPDIKKSSISLPPLVEGSHSPSDAIPSLKVNLDPNMLSRHGEYNLPLVASPRQTQKPPSQVIRFDSASPSGGNDLWGSPRSGHPALMQRKAPGTAKAEDLKPLIIPQRDNGAGGMVASKVVVAKRSSSLSPTPTTPKQIPKQRSVSSKHTAVSFPENGEFAPKDDADNGCRCGLSEVEDAHVGDEELNVGDEKRREIMLQLQQDQVLKNGYLLKQDRLKQWRKRWFVLRSNSLSYYPDDREYVLAQIIPRSTLYDVRGPDPCSNKARSSKRGYLKVVTTQRNYWLASDEPHEAQLWLDALRDWQAGKLQPLSPAELISPSAIAFKKQQQHTHHHYQHKGEPVDAQVGATRTQNVVL</sequence>
<dbReference type="FunFam" id="2.30.29.30:FF:000286">
    <property type="entry name" value="PH-protein kinase domain containing protein"/>
    <property type="match status" value="1"/>
</dbReference>
<feature type="domain" description="PH" evidence="2">
    <location>
        <begin position="410"/>
        <end position="510"/>
    </location>
</feature>
<dbReference type="InterPro" id="IPR011993">
    <property type="entry name" value="PH-like_dom_sf"/>
</dbReference>
<dbReference type="SMART" id="SM00233">
    <property type="entry name" value="PH"/>
    <property type="match status" value="2"/>
</dbReference>
<dbReference type="PANTHER" id="PTHR14336:SF8">
    <property type="entry name" value="PROTEIN OPY1"/>
    <property type="match status" value="1"/>
</dbReference>